<evidence type="ECO:0000313" key="3">
    <source>
        <dbReference type="Proteomes" id="UP000823941"/>
    </source>
</evidence>
<evidence type="ECO:0000256" key="1">
    <source>
        <dbReference type="SAM" id="MobiDB-lite"/>
    </source>
</evidence>
<keyword evidence="3" id="KW-1185">Reference proteome</keyword>
<sequence>MKGIIDKSIGSRMFMVHIPSKQLDVKKHVDQLLLYRGSITNGNSCEDISYDSVSLEKTGDQQLLPTNNVDEDLSDSSFTSITSPVGSPPRQVLDEGGPSMAPVPGSQGIASDHDETHVHTSSSDNECENPCQPDTRRYPIRTTRNLDANYKL</sequence>
<accession>A0ABQ7QET7</accession>
<dbReference type="EMBL" id="JAHIBW010000016">
    <property type="protein sequence ID" value="KAG7303734.1"/>
    <property type="molecule type" value="Genomic_DNA"/>
</dbReference>
<dbReference type="Proteomes" id="UP000823941">
    <property type="component" value="Chromosome 16"/>
</dbReference>
<protein>
    <submittedName>
        <fullName evidence="2">Uncharacterized protein</fullName>
    </submittedName>
</protein>
<organism evidence="2 3">
    <name type="scientific">Plutella xylostella</name>
    <name type="common">Diamondback moth</name>
    <name type="synonym">Plutella maculipennis</name>
    <dbReference type="NCBI Taxonomy" id="51655"/>
    <lineage>
        <taxon>Eukaryota</taxon>
        <taxon>Metazoa</taxon>
        <taxon>Ecdysozoa</taxon>
        <taxon>Arthropoda</taxon>
        <taxon>Hexapoda</taxon>
        <taxon>Insecta</taxon>
        <taxon>Pterygota</taxon>
        <taxon>Neoptera</taxon>
        <taxon>Endopterygota</taxon>
        <taxon>Lepidoptera</taxon>
        <taxon>Glossata</taxon>
        <taxon>Ditrysia</taxon>
        <taxon>Yponomeutoidea</taxon>
        <taxon>Plutellidae</taxon>
        <taxon>Plutella</taxon>
    </lineage>
</organism>
<evidence type="ECO:0000313" key="2">
    <source>
        <dbReference type="EMBL" id="KAG7303734.1"/>
    </source>
</evidence>
<reference evidence="2 3" key="1">
    <citation type="submission" date="2021-06" db="EMBL/GenBank/DDBJ databases">
        <title>A haploid diamondback moth (Plutella xylostella L.) genome assembly resolves 31 chromosomes and identifies a diamide resistance mutation.</title>
        <authorList>
            <person name="Ward C.M."/>
            <person name="Perry K.D."/>
            <person name="Baker G."/>
            <person name="Powis K."/>
            <person name="Heckel D.G."/>
            <person name="Baxter S.W."/>
        </authorList>
    </citation>
    <scope>NUCLEOTIDE SEQUENCE [LARGE SCALE GENOMIC DNA]</scope>
    <source>
        <strain evidence="2 3">LV</strain>
        <tissue evidence="2">Single pupa</tissue>
    </source>
</reference>
<comment type="caution">
    <text evidence="2">The sequence shown here is derived from an EMBL/GenBank/DDBJ whole genome shotgun (WGS) entry which is preliminary data.</text>
</comment>
<name>A0ABQ7QET7_PLUXY</name>
<feature type="compositionally biased region" description="Polar residues" evidence="1">
    <location>
        <begin position="75"/>
        <end position="85"/>
    </location>
</feature>
<gene>
    <name evidence="2" type="ORF">JYU34_012300</name>
</gene>
<proteinExistence type="predicted"/>
<feature type="region of interest" description="Disordered" evidence="1">
    <location>
        <begin position="59"/>
        <end position="138"/>
    </location>
</feature>